<evidence type="ECO:0000313" key="5">
    <source>
        <dbReference type="EMBL" id="MFC4737706.1"/>
    </source>
</evidence>
<dbReference type="InterPro" id="IPR052896">
    <property type="entry name" value="GGT-like_enzyme"/>
</dbReference>
<dbReference type="EC" id="3.4.19.13" evidence="4"/>
<keyword evidence="4 5" id="KW-0808">Transferase</keyword>
<dbReference type="InterPro" id="IPR000101">
    <property type="entry name" value="GGT_peptidase"/>
</dbReference>
<dbReference type="Gene3D" id="3.60.20.40">
    <property type="match status" value="1"/>
</dbReference>
<comment type="similarity">
    <text evidence="4">Belongs to the gamma-glutamyltransferase family.</text>
</comment>
<gene>
    <name evidence="5" type="primary">ggt</name>
    <name evidence="5" type="ORF">ACFO4L_13965</name>
</gene>
<keyword evidence="6" id="KW-1185">Reference proteome</keyword>
<dbReference type="InterPro" id="IPR043137">
    <property type="entry name" value="GGT_ssub_C"/>
</dbReference>
<comment type="subunit">
    <text evidence="4">This enzyme consists of two polypeptide chains, which are synthesized in precursor form from a single polypeptide.</text>
</comment>
<keyword evidence="4" id="KW-0317">Glutathione biosynthesis</keyword>
<dbReference type="InterPro" id="IPR029055">
    <property type="entry name" value="Ntn_hydrolases_N"/>
</dbReference>
<dbReference type="SUPFAM" id="SSF56235">
    <property type="entry name" value="N-terminal nucleophile aminohydrolases (Ntn hydrolases)"/>
    <property type="match status" value="1"/>
</dbReference>
<dbReference type="EC" id="2.3.2.2" evidence="4"/>
<dbReference type="RefSeq" id="WP_377910293.1">
    <property type="nucleotide sequence ID" value="NZ_JBHSGK010000013.1"/>
</dbReference>
<dbReference type="PRINTS" id="PR01210">
    <property type="entry name" value="GGTRANSPTASE"/>
</dbReference>
<proteinExistence type="inferred from homology"/>
<comment type="catalytic activity">
    <reaction evidence="2 4">
        <text>glutathione + H2O = L-cysteinylglycine + L-glutamate</text>
        <dbReference type="Rhea" id="RHEA:28807"/>
        <dbReference type="ChEBI" id="CHEBI:15377"/>
        <dbReference type="ChEBI" id="CHEBI:29985"/>
        <dbReference type="ChEBI" id="CHEBI:57925"/>
        <dbReference type="ChEBI" id="CHEBI:61694"/>
        <dbReference type="EC" id="3.4.19.13"/>
    </reaction>
</comment>
<comment type="caution">
    <text evidence="5">The sequence shown here is derived from an EMBL/GenBank/DDBJ whole genome shotgun (WGS) entry which is preliminary data.</text>
</comment>
<comment type="PTM">
    <text evidence="4">Cleaved by autocatalysis into a large and a small subunit.</text>
</comment>
<comment type="pathway">
    <text evidence="4">Sulfur metabolism; glutathione metabolism.</text>
</comment>
<keyword evidence="4 5" id="KW-0012">Acyltransferase</keyword>
<dbReference type="GO" id="GO:0103068">
    <property type="term" value="F:leukotriene C4 gamma-glutamyl transferase activity"/>
    <property type="evidence" value="ECO:0007669"/>
    <property type="project" value="UniProtKB-EC"/>
</dbReference>
<dbReference type="EMBL" id="JBHSGK010000013">
    <property type="protein sequence ID" value="MFC4737706.1"/>
    <property type="molecule type" value="Genomic_DNA"/>
</dbReference>
<evidence type="ECO:0000256" key="3">
    <source>
        <dbReference type="ARBA" id="ARBA00047417"/>
    </source>
</evidence>
<dbReference type="Proteomes" id="UP001595896">
    <property type="component" value="Unassembled WGS sequence"/>
</dbReference>
<comment type="catalytic activity">
    <reaction evidence="3 4">
        <text>an N-terminal (5-L-glutamyl)-[peptide] + an alpha-amino acid = 5-L-glutamyl amino acid + an N-terminal L-alpha-aminoacyl-[peptide]</text>
        <dbReference type="Rhea" id="RHEA:23904"/>
        <dbReference type="Rhea" id="RHEA-COMP:9780"/>
        <dbReference type="Rhea" id="RHEA-COMP:9795"/>
        <dbReference type="ChEBI" id="CHEBI:77644"/>
        <dbReference type="ChEBI" id="CHEBI:78597"/>
        <dbReference type="ChEBI" id="CHEBI:78599"/>
        <dbReference type="ChEBI" id="CHEBI:78608"/>
        <dbReference type="EC" id="2.3.2.2"/>
    </reaction>
</comment>
<name>A0ABV9NXR2_9BACI</name>
<evidence type="ECO:0000256" key="4">
    <source>
        <dbReference type="RuleBase" id="RU368036"/>
    </source>
</evidence>
<dbReference type="InterPro" id="IPR043138">
    <property type="entry name" value="GGT_lsub"/>
</dbReference>
<reference evidence="6" key="1">
    <citation type="journal article" date="2019" name="Int. J. Syst. Evol. Microbiol.">
        <title>The Global Catalogue of Microorganisms (GCM) 10K type strain sequencing project: providing services to taxonomists for standard genome sequencing and annotation.</title>
        <authorList>
            <consortium name="The Broad Institute Genomics Platform"/>
            <consortium name="The Broad Institute Genome Sequencing Center for Infectious Disease"/>
            <person name="Wu L."/>
            <person name="Ma J."/>
        </authorList>
    </citation>
    <scope>NUCLEOTIDE SEQUENCE [LARGE SCALE GENOMIC DNA]</scope>
    <source>
        <strain evidence="6">JCM 12165</strain>
    </source>
</reference>
<organism evidence="5 6">
    <name type="scientific">Bacillus daqingensis</name>
    <dbReference type="NCBI Taxonomy" id="872396"/>
    <lineage>
        <taxon>Bacteria</taxon>
        <taxon>Bacillati</taxon>
        <taxon>Bacillota</taxon>
        <taxon>Bacilli</taxon>
        <taxon>Bacillales</taxon>
        <taxon>Bacillaceae</taxon>
        <taxon>Bacillus</taxon>
    </lineage>
</organism>
<accession>A0ABV9NXR2</accession>
<comment type="catalytic activity">
    <reaction evidence="1 4">
        <text>an S-substituted glutathione + H2O = an S-substituted L-cysteinylglycine + L-glutamate</text>
        <dbReference type="Rhea" id="RHEA:59468"/>
        <dbReference type="ChEBI" id="CHEBI:15377"/>
        <dbReference type="ChEBI" id="CHEBI:29985"/>
        <dbReference type="ChEBI" id="CHEBI:90779"/>
        <dbReference type="ChEBI" id="CHEBI:143103"/>
        <dbReference type="EC" id="3.4.19.13"/>
    </reaction>
</comment>
<evidence type="ECO:0000256" key="2">
    <source>
        <dbReference type="ARBA" id="ARBA00001089"/>
    </source>
</evidence>
<dbReference type="Pfam" id="PF01019">
    <property type="entry name" value="G_glu_transpept"/>
    <property type="match status" value="1"/>
</dbReference>
<protein>
    <recommendedName>
        <fullName evidence="4">Glutathione hydrolase proenzyme</fullName>
        <ecNumber evidence="4">2.3.2.2</ecNumber>
        <ecNumber evidence="4">3.4.19.13</ecNumber>
    </recommendedName>
    <component>
        <recommendedName>
            <fullName evidence="4">Glutathione hydrolase large chain</fullName>
        </recommendedName>
    </component>
    <component>
        <recommendedName>
            <fullName evidence="4">Glutathione hydrolase small chain</fullName>
        </recommendedName>
    </component>
</protein>
<keyword evidence="4" id="KW-0378">Hydrolase</keyword>
<evidence type="ECO:0000313" key="6">
    <source>
        <dbReference type="Proteomes" id="UP001595896"/>
    </source>
</evidence>
<sequence>MQHYTGANAPYFDTGRKPVQGVRGAVTSPNYLATQAGEQILRRGGHAVEGAIAVNTVLCVVYPHMAGLGGDLFALVKNKDEDVQALNGSGRAGENASRRFYTDQGYEEIPDRGPLAANTVPGTVAAWQELHQAYGNLTWPELFEEAIYFAESGFTVTEKFSRFLFEKQEVINQHDKAAAILLPGGNVPQPGEIVKQPELAETLRRIAEEGAEAFYSGPIAEQVTASLQQAGGLLTMDDMRSHESTWETPLSTTYHEAYEVFEMRPNTQGIATLMMLNILEYFPVAALGDNTKEYYHVMAEAAKVAFTYRDQWVTDPAYEQVPIESLLSDAHTKKMVDQIDLHKAYPVADLPRLPELSVNKDTTFFAAVDAEGNAVSMIQSIYHEFGSGFMADGGFLLQNRGSFFSLDDDHPNRLEPGKRTFHTIIPALALKDGDPFLLFGTMGGEGQPQTQCALLTRIVDFGYNVQQAIEAPRWLYGRTWGENSSSLKMEKRIPDSILTALGDLGHEIEITPGYSQQMGHAQAVLFRPTCYEAGADPRGDGIALSW</sequence>
<dbReference type="NCBIfam" id="TIGR00066">
    <property type="entry name" value="g_glut_trans"/>
    <property type="match status" value="1"/>
</dbReference>
<evidence type="ECO:0000256" key="1">
    <source>
        <dbReference type="ARBA" id="ARBA00001049"/>
    </source>
</evidence>
<dbReference type="PANTHER" id="PTHR43881:SF1">
    <property type="entry name" value="GAMMA-GLUTAMYLTRANSPEPTIDASE (AFU_ORTHOLOGUE AFUA_4G13580)"/>
    <property type="match status" value="1"/>
</dbReference>
<dbReference type="PANTHER" id="PTHR43881">
    <property type="entry name" value="GAMMA-GLUTAMYLTRANSPEPTIDASE (AFU_ORTHOLOGUE AFUA_4G13580)"/>
    <property type="match status" value="1"/>
</dbReference>
<dbReference type="Gene3D" id="1.10.246.130">
    <property type="match status" value="1"/>
</dbReference>
<keyword evidence="4" id="KW-0865">Zymogen</keyword>